<dbReference type="SUPFAM" id="SSF52540">
    <property type="entry name" value="P-loop containing nucleoside triphosphate hydrolases"/>
    <property type="match status" value="1"/>
</dbReference>
<protein>
    <submittedName>
        <fullName evidence="3">MinD/ParA family protein</fullName>
    </submittedName>
</protein>
<dbReference type="GO" id="GO:0016887">
    <property type="term" value="F:ATP hydrolysis activity"/>
    <property type="evidence" value="ECO:0007669"/>
    <property type="project" value="TreeGrafter"/>
</dbReference>
<evidence type="ECO:0000313" key="3">
    <source>
        <dbReference type="EMBL" id="RDJ26189.1"/>
    </source>
</evidence>
<evidence type="ECO:0000256" key="1">
    <source>
        <dbReference type="ARBA" id="ARBA00022741"/>
    </source>
</evidence>
<dbReference type="Pfam" id="PF10609">
    <property type="entry name" value="ParA"/>
    <property type="match status" value="1"/>
</dbReference>
<dbReference type="InterPro" id="IPR027417">
    <property type="entry name" value="P-loop_NTPase"/>
</dbReference>
<proteinExistence type="predicted"/>
<dbReference type="Gene3D" id="3.40.50.300">
    <property type="entry name" value="P-loop containing nucleotide triphosphate hydrolases"/>
    <property type="match status" value="1"/>
</dbReference>
<reference evidence="4" key="1">
    <citation type="submission" date="2018-07" db="EMBL/GenBank/DDBJ databases">
        <authorList>
            <person name="Safronova V.I."/>
            <person name="Chirak E.R."/>
            <person name="Sazanova A.L."/>
        </authorList>
    </citation>
    <scope>NUCLEOTIDE SEQUENCE [LARGE SCALE GENOMIC DNA]</scope>
    <source>
        <strain evidence="4">RCAM04685</strain>
    </source>
</reference>
<evidence type="ECO:0000313" key="4">
    <source>
        <dbReference type="Proteomes" id="UP000255207"/>
    </source>
</evidence>
<name>A0A370L7Q4_9HYPH</name>
<keyword evidence="1" id="KW-0547">Nucleotide-binding</keyword>
<dbReference type="GO" id="GO:0005829">
    <property type="term" value="C:cytosol"/>
    <property type="evidence" value="ECO:0007669"/>
    <property type="project" value="TreeGrafter"/>
</dbReference>
<dbReference type="AlphaFoldDB" id="A0A370L7Q4"/>
<dbReference type="GO" id="GO:0005524">
    <property type="term" value="F:ATP binding"/>
    <property type="evidence" value="ECO:0007669"/>
    <property type="project" value="UniProtKB-KW"/>
</dbReference>
<comment type="caution">
    <text evidence="3">The sequence shown here is derived from an EMBL/GenBank/DDBJ whole genome shotgun (WGS) entry which is preliminary data.</text>
</comment>
<dbReference type="PANTHER" id="PTHR43384:SF6">
    <property type="entry name" value="SEPTUM SITE-DETERMINING PROTEIN MIND HOMOLOG, CHLOROPLASTIC"/>
    <property type="match status" value="1"/>
</dbReference>
<accession>A0A370L7Q4</accession>
<keyword evidence="2" id="KW-0067">ATP-binding</keyword>
<evidence type="ECO:0000256" key="2">
    <source>
        <dbReference type="ARBA" id="ARBA00022840"/>
    </source>
</evidence>
<organism evidence="3 4">
    <name type="scientific">Bosea caraganae</name>
    <dbReference type="NCBI Taxonomy" id="2763117"/>
    <lineage>
        <taxon>Bacteria</taxon>
        <taxon>Pseudomonadati</taxon>
        <taxon>Pseudomonadota</taxon>
        <taxon>Alphaproteobacteria</taxon>
        <taxon>Hyphomicrobiales</taxon>
        <taxon>Boseaceae</taxon>
        <taxon>Bosea</taxon>
    </lineage>
</organism>
<dbReference type="GO" id="GO:0009898">
    <property type="term" value="C:cytoplasmic side of plasma membrane"/>
    <property type="evidence" value="ECO:0007669"/>
    <property type="project" value="TreeGrafter"/>
</dbReference>
<dbReference type="GO" id="GO:0051782">
    <property type="term" value="P:negative regulation of cell division"/>
    <property type="evidence" value="ECO:0007669"/>
    <property type="project" value="TreeGrafter"/>
</dbReference>
<keyword evidence="4" id="KW-1185">Reference proteome</keyword>
<dbReference type="PANTHER" id="PTHR43384">
    <property type="entry name" value="SEPTUM SITE-DETERMINING PROTEIN MIND HOMOLOG, CHLOROPLASTIC-RELATED"/>
    <property type="match status" value="1"/>
</dbReference>
<dbReference type="InterPro" id="IPR050625">
    <property type="entry name" value="ParA/MinD_ATPase"/>
</dbReference>
<dbReference type="RefSeq" id="WP_114829079.1">
    <property type="nucleotide sequence ID" value="NZ_QQTO01000022.1"/>
</dbReference>
<dbReference type="Proteomes" id="UP000255207">
    <property type="component" value="Unassembled WGS sequence"/>
</dbReference>
<dbReference type="OrthoDB" id="9775724at2"/>
<gene>
    <name evidence="3" type="ORF">DWE98_10155</name>
</gene>
<dbReference type="InterPro" id="IPR033756">
    <property type="entry name" value="YlxH/NBP35"/>
</dbReference>
<dbReference type="EMBL" id="QQTP01000004">
    <property type="protein sequence ID" value="RDJ26189.1"/>
    <property type="molecule type" value="Genomic_DNA"/>
</dbReference>
<sequence>MTVIVSTHSYRGGTGKSNTTANIAANLAHKGRRVAIVDTDIQSPGIHVLFNVDPDQLRYTLNDFLWGRCKVEEAAHDVTDRLVSNAGIHPASVGGSVMLVPSSIRPGEIARVIKEGYDVNLLNDGFQELSRRLQLDYLLIDTHPGVNEETLLSIAISDTLLLILRPDHQDYQGTAVTLDLARRLGVPQLLLIVNKVLPSLDFRQLSDRIASTYRVPVAAVLPLTEEMVRLGSGGLYSLLAPETAYAEGIAAIGALVDLPFEMPAQSVG</sequence>